<dbReference type="Proteomes" id="UP000314294">
    <property type="component" value="Unassembled WGS sequence"/>
</dbReference>
<protein>
    <submittedName>
        <fullName evidence="1">Uncharacterized protein</fullName>
    </submittedName>
</protein>
<dbReference type="AlphaFoldDB" id="A0A4Z2ETT4"/>
<reference evidence="1 2" key="1">
    <citation type="submission" date="2019-03" db="EMBL/GenBank/DDBJ databases">
        <title>First draft genome of Liparis tanakae, snailfish: a comprehensive survey of snailfish specific genes.</title>
        <authorList>
            <person name="Kim W."/>
            <person name="Song I."/>
            <person name="Jeong J.-H."/>
            <person name="Kim D."/>
            <person name="Kim S."/>
            <person name="Ryu S."/>
            <person name="Song J.Y."/>
            <person name="Lee S.K."/>
        </authorList>
    </citation>
    <scope>NUCLEOTIDE SEQUENCE [LARGE SCALE GENOMIC DNA]</scope>
    <source>
        <tissue evidence="1">Muscle</tissue>
    </source>
</reference>
<name>A0A4Z2ETT4_9TELE</name>
<accession>A0A4Z2ETT4</accession>
<comment type="caution">
    <text evidence="1">The sequence shown here is derived from an EMBL/GenBank/DDBJ whole genome shotgun (WGS) entry which is preliminary data.</text>
</comment>
<dbReference type="EMBL" id="SRLO01002841">
    <property type="protein sequence ID" value="TNN32213.1"/>
    <property type="molecule type" value="Genomic_DNA"/>
</dbReference>
<organism evidence="1 2">
    <name type="scientific">Liparis tanakae</name>
    <name type="common">Tanaka's snailfish</name>
    <dbReference type="NCBI Taxonomy" id="230148"/>
    <lineage>
        <taxon>Eukaryota</taxon>
        <taxon>Metazoa</taxon>
        <taxon>Chordata</taxon>
        <taxon>Craniata</taxon>
        <taxon>Vertebrata</taxon>
        <taxon>Euteleostomi</taxon>
        <taxon>Actinopterygii</taxon>
        <taxon>Neopterygii</taxon>
        <taxon>Teleostei</taxon>
        <taxon>Neoteleostei</taxon>
        <taxon>Acanthomorphata</taxon>
        <taxon>Eupercaria</taxon>
        <taxon>Perciformes</taxon>
        <taxon>Cottioidei</taxon>
        <taxon>Cottales</taxon>
        <taxon>Liparidae</taxon>
        <taxon>Liparis</taxon>
    </lineage>
</organism>
<proteinExistence type="predicted"/>
<gene>
    <name evidence="1" type="ORF">EYF80_057629</name>
</gene>
<keyword evidence="2" id="KW-1185">Reference proteome</keyword>
<evidence type="ECO:0000313" key="2">
    <source>
        <dbReference type="Proteomes" id="UP000314294"/>
    </source>
</evidence>
<sequence length="189" mass="20748">MSTEMQGASGAHSSERSSHACFFRRIRWRRIVWLVARSSGPPGGSSELWRHKEQGKSLADVSSFDSSSRVDEICGDRSIFGEEKNQMLGCLGGVTLISGAHLALKVVAVSRAVSGLARKSSRYGSFTSGPRHGDPVVSVADESRRESDVNDKQANPVMLASSIASKHHRYKCHYTFWDYHPVVFVGHSI</sequence>
<evidence type="ECO:0000313" key="1">
    <source>
        <dbReference type="EMBL" id="TNN32213.1"/>
    </source>
</evidence>